<dbReference type="AlphaFoldDB" id="A0A914RA05"/>
<dbReference type="Gene3D" id="1.10.490.10">
    <property type="entry name" value="Globins"/>
    <property type="match status" value="1"/>
</dbReference>
<keyword evidence="3" id="KW-1185">Reference proteome</keyword>
<dbReference type="Pfam" id="PF00042">
    <property type="entry name" value="Globin"/>
    <property type="match status" value="1"/>
</dbReference>
<feature type="domain" description="Globin" evidence="2">
    <location>
        <begin position="62"/>
        <end position="99"/>
    </location>
</feature>
<organism evidence="3 4">
    <name type="scientific">Parascaris equorum</name>
    <name type="common">Equine roundworm</name>
    <dbReference type="NCBI Taxonomy" id="6256"/>
    <lineage>
        <taxon>Eukaryota</taxon>
        <taxon>Metazoa</taxon>
        <taxon>Ecdysozoa</taxon>
        <taxon>Nematoda</taxon>
        <taxon>Chromadorea</taxon>
        <taxon>Rhabditida</taxon>
        <taxon>Spirurina</taxon>
        <taxon>Ascaridomorpha</taxon>
        <taxon>Ascaridoidea</taxon>
        <taxon>Ascarididae</taxon>
        <taxon>Parascaris</taxon>
    </lineage>
</organism>
<evidence type="ECO:0000256" key="1">
    <source>
        <dbReference type="RuleBase" id="RU000356"/>
    </source>
</evidence>
<comment type="similarity">
    <text evidence="1">Belongs to the globin family.</text>
</comment>
<keyword evidence="1" id="KW-0408">Iron</keyword>
<name>A0A914RA05_PAREQ</name>
<evidence type="ECO:0000259" key="2">
    <source>
        <dbReference type="Pfam" id="PF00042"/>
    </source>
</evidence>
<dbReference type="InterPro" id="IPR000971">
    <property type="entry name" value="Globin"/>
</dbReference>
<dbReference type="InterPro" id="IPR012292">
    <property type="entry name" value="Globin/Proto"/>
</dbReference>
<dbReference type="SUPFAM" id="SSF46458">
    <property type="entry name" value="Globin-like"/>
    <property type="match status" value="1"/>
</dbReference>
<dbReference type="InterPro" id="IPR009050">
    <property type="entry name" value="Globin-like_sf"/>
</dbReference>
<reference evidence="4" key="1">
    <citation type="submission" date="2022-11" db="UniProtKB">
        <authorList>
            <consortium name="WormBaseParasite"/>
        </authorList>
    </citation>
    <scope>IDENTIFICATION</scope>
</reference>
<keyword evidence="1" id="KW-0479">Metal-binding</keyword>
<dbReference type="WBParaSite" id="PEQ_0000331401-mRNA-1">
    <property type="protein sequence ID" value="PEQ_0000331401-mRNA-1"/>
    <property type="gene ID" value="PEQ_0000331401"/>
</dbReference>
<keyword evidence="1" id="KW-0561">Oxygen transport</keyword>
<keyword evidence="1" id="KW-0349">Heme</keyword>
<accession>A0A914RA05</accession>
<proteinExistence type="inferred from homology"/>
<keyword evidence="1" id="KW-0813">Transport</keyword>
<dbReference type="Proteomes" id="UP000887564">
    <property type="component" value="Unplaced"/>
</dbReference>
<dbReference type="GO" id="GO:0020037">
    <property type="term" value="F:heme binding"/>
    <property type="evidence" value="ECO:0007669"/>
    <property type="project" value="InterPro"/>
</dbReference>
<dbReference type="GO" id="GO:0019825">
    <property type="term" value="F:oxygen binding"/>
    <property type="evidence" value="ECO:0007669"/>
    <property type="project" value="InterPro"/>
</dbReference>
<evidence type="ECO:0000313" key="3">
    <source>
        <dbReference type="Proteomes" id="UP000887564"/>
    </source>
</evidence>
<protein>
    <submittedName>
        <fullName evidence="4">Globin family profile domain-containing protein</fullName>
    </submittedName>
</protein>
<dbReference type="GO" id="GO:0005344">
    <property type="term" value="F:oxygen carrier activity"/>
    <property type="evidence" value="ECO:0007669"/>
    <property type="project" value="UniProtKB-KW"/>
</dbReference>
<evidence type="ECO:0000313" key="4">
    <source>
        <dbReference type="WBParaSite" id="PEQ_0000331401-mRNA-1"/>
    </source>
</evidence>
<sequence length="99" mass="11842">MSSWILLRNESWRNGGYNFEEKKNEDFWSMFGVVGLMRHHCMRSLQHIAIGRSETAKQNGIDLYKHMFENYPSMREAFKDRENYTAEDVQKDPFFVKQG</sequence>